<feature type="transmembrane region" description="Helical" evidence="7">
    <location>
        <begin position="76"/>
        <end position="102"/>
    </location>
</feature>
<dbReference type="InterPro" id="IPR000276">
    <property type="entry name" value="GPCR_Rhodpsn"/>
</dbReference>
<feature type="compositionally biased region" description="Basic and acidic residues" evidence="6">
    <location>
        <begin position="378"/>
        <end position="388"/>
    </location>
</feature>
<name>A0A0P4W4I2_SCYOL</name>
<feature type="region of interest" description="Disordered" evidence="6">
    <location>
        <begin position="378"/>
        <end position="401"/>
    </location>
</feature>
<evidence type="ECO:0000259" key="8">
    <source>
        <dbReference type="PROSITE" id="PS50262"/>
    </source>
</evidence>
<keyword evidence="5 7" id="KW-0472">Membrane</keyword>
<dbReference type="PRINTS" id="PR00237">
    <property type="entry name" value="GPCRRHODOPSN"/>
</dbReference>
<feature type="transmembrane region" description="Helical" evidence="7">
    <location>
        <begin position="166"/>
        <end position="183"/>
    </location>
</feature>
<dbReference type="SUPFAM" id="SSF81321">
    <property type="entry name" value="Family A G protein-coupled receptor-like"/>
    <property type="match status" value="1"/>
</dbReference>
<accession>A0A0P4W4I2</accession>
<reference evidence="9" key="1">
    <citation type="submission" date="2015-09" db="EMBL/GenBank/DDBJ databases">
        <title>Scylla olivacea transcriptome.</title>
        <authorList>
            <person name="Ikhwanuddin M."/>
        </authorList>
    </citation>
    <scope>NUCLEOTIDE SEQUENCE</scope>
</reference>
<evidence type="ECO:0000256" key="3">
    <source>
        <dbReference type="ARBA" id="ARBA00022692"/>
    </source>
</evidence>
<evidence type="ECO:0000256" key="5">
    <source>
        <dbReference type="ARBA" id="ARBA00023136"/>
    </source>
</evidence>
<feature type="transmembrane region" description="Helical" evidence="7">
    <location>
        <begin position="122"/>
        <end position="145"/>
    </location>
</feature>
<organism evidence="9">
    <name type="scientific">Scylla olivacea</name>
    <name type="common">Orange mud crab</name>
    <name type="synonym">Cancer olivacea</name>
    <dbReference type="NCBI Taxonomy" id="85551"/>
    <lineage>
        <taxon>Eukaryota</taxon>
        <taxon>Metazoa</taxon>
        <taxon>Ecdysozoa</taxon>
        <taxon>Arthropoda</taxon>
        <taxon>Crustacea</taxon>
        <taxon>Multicrustacea</taxon>
        <taxon>Malacostraca</taxon>
        <taxon>Eumalacostraca</taxon>
        <taxon>Eucarida</taxon>
        <taxon>Decapoda</taxon>
        <taxon>Pleocyemata</taxon>
        <taxon>Brachyura</taxon>
        <taxon>Eubrachyura</taxon>
        <taxon>Portunoidea</taxon>
        <taxon>Portunidae</taxon>
        <taxon>Portuninae</taxon>
        <taxon>Scylla</taxon>
    </lineage>
</organism>
<evidence type="ECO:0000256" key="7">
    <source>
        <dbReference type="SAM" id="Phobius"/>
    </source>
</evidence>
<feature type="transmembrane region" description="Helical" evidence="7">
    <location>
        <begin position="229"/>
        <end position="251"/>
    </location>
</feature>
<evidence type="ECO:0000256" key="4">
    <source>
        <dbReference type="ARBA" id="ARBA00022989"/>
    </source>
</evidence>
<protein>
    <recommendedName>
        <fullName evidence="8">G-protein coupled receptors family 1 profile domain-containing protein</fullName>
    </recommendedName>
</protein>
<feature type="transmembrane region" description="Helical" evidence="7">
    <location>
        <begin position="280"/>
        <end position="301"/>
    </location>
</feature>
<dbReference type="EMBL" id="GDRN01088669">
    <property type="protein sequence ID" value="JAI60815.1"/>
    <property type="molecule type" value="Transcribed_RNA"/>
</dbReference>
<dbReference type="Gene3D" id="1.20.1070.10">
    <property type="entry name" value="Rhodopsin 7-helix transmembrane proteins"/>
    <property type="match status" value="1"/>
</dbReference>
<evidence type="ECO:0000256" key="2">
    <source>
        <dbReference type="ARBA" id="ARBA00010663"/>
    </source>
</evidence>
<keyword evidence="4 7" id="KW-1133">Transmembrane helix</keyword>
<dbReference type="GO" id="GO:0004930">
    <property type="term" value="F:G protein-coupled receptor activity"/>
    <property type="evidence" value="ECO:0007669"/>
    <property type="project" value="InterPro"/>
</dbReference>
<evidence type="ECO:0000256" key="1">
    <source>
        <dbReference type="ARBA" id="ARBA00004370"/>
    </source>
</evidence>
<dbReference type="PROSITE" id="PS50262">
    <property type="entry name" value="G_PROTEIN_RECEP_F1_2"/>
    <property type="match status" value="1"/>
</dbReference>
<feature type="transmembrane region" description="Helical" evidence="7">
    <location>
        <begin position="44"/>
        <end position="69"/>
    </location>
</feature>
<dbReference type="Pfam" id="PF00001">
    <property type="entry name" value="7tm_1"/>
    <property type="match status" value="1"/>
</dbReference>
<dbReference type="GO" id="GO:0016020">
    <property type="term" value="C:membrane"/>
    <property type="evidence" value="ECO:0007669"/>
    <property type="project" value="UniProtKB-SubCell"/>
</dbReference>
<evidence type="ECO:0000256" key="6">
    <source>
        <dbReference type="SAM" id="MobiDB-lite"/>
    </source>
</evidence>
<dbReference type="CDD" id="cd14978">
    <property type="entry name" value="7tmA_FMRFamide_R-like"/>
    <property type="match status" value="1"/>
</dbReference>
<feature type="domain" description="G-protein coupled receptors family 1 profile" evidence="8">
    <location>
        <begin position="61"/>
        <end position="338"/>
    </location>
</feature>
<evidence type="ECO:0000313" key="9">
    <source>
        <dbReference type="EMBL" id="JAI60815.1"/>
    </source>
</evidence>
<dbReference type="PANTHER" id="PTHR47760">
    <property type="entry name" value="G-PROTEIN COUPLED RECEPTOR B0563.6-LIKE PROTEIN-RELATED"/>
    <property type="match status" value="1"/>
</dbReference>
<dbReference type="AlphaFoldDB" id="A0A0P4W4I2"/>
<dbReference type="InterPro" id="IPR017452">
    <property type="entry name" value="GPCR_Rhodpsn_7TM"/>
</dbReference>
<comment type="subcellular location">
    <subcellularLocation>
        <location evidence="1">Membrane</location>
    </subcellularLocation>
</comment>
<comment type="similarity">
    <text evidence="2">Belongs to the G-protein coupled receptor 1 family.</text>
</comment>
<sequence length="459" mass="52000">MLLEEYSWFHTDPVIYKGVKGVKTPLGNPLQEQLEEEAVREVRYVAYGVVAPIIVSIGILGNILVIALLRLPQFKGVVFSFFTVLAVTDLLSLGFCISPLHHALAGGTLHYSTAAWYSYFELLFVGVAMSTSVLIVVCITVYRFFSVCRPGEFQRLNTPRFPRISMAVALSTAVIAWLPMSFLRQPRRASECQRTSFTPPDNQTWWVACMIHDTSQKGYFIAYAWIRQILVTFLPIVAVVTLNMFTLRGFLRHRKLRRRMLNQHSNQQPSSVSKNREEKYLMGLLIAVMSSFVITIVPSGIANAINSSTRTSELEFVIFSAVANNLEILNHTLNFYLYILCSKQVRDTLKEYYSRHRSNMAWMFDGFSLFSREVRSEASGARDEEQRDSQSPSSKAKAEEGQQKIFIISPPALTKAVDSNEENRQNEALEDMFPHVIANTRDTLTFPNGLENPNFESSG</sequence>
<dbReference type="PANTHER" id="PTHR47760:SF1">
    <property type="entry name" value="G-PROTEIN COUPLED RECEPTORS FAMILY 1 PROFILE DOMAIN-CONTAINING PROTEIN"/>
    <property type="match status" value="1"/>
</dbReference>
<keyword evidence="3 7" id="KW-0812">Transmembrane</keyword>
<proteinExistence type="inferred from homology"/>
<dbReference type="InterPro" id="IPR053093">
    <property type="entry name" value="GPCR-like"/>
</dbReference>